<dbReference type="PANTHER" id="PTHR34153:SF2">
    <property type="entry name" value="SI:CH211-262H13.3-RELATED"/>
    <property type="match status" value="1"/>
</dbReference>
<feature type="compositionally biased region" description="Polar residues" evidence="1">
    <location>
        <begin position="178"/>
        <end position="193"/>
    </location>
</feature>
<dbReference type="PANTHER" id="PTHR34153">
    <property type="entry name" value="SI:CH211-262H13.3-RELATED-RELATED"/>
    <property type="match status" value="1"/>
</dbReference>
<dbReference type="AlphaFoldDB" id="A0AAD5L1D8"/>
<feature type="compositionally biased region" description="Acidic residues" evidence="1">
    <location>
        <begin position="216"/>
        <end position="230"/>
    </location>
</feature>
<organism evidence="3 5">
    <name type="scientific">Daphnia sinensis</name>
    <dbReference type="NCBI Taxonomy" id="1820382"/>
    <lineage>
        <taxon>Eukaryota</taxon>
        <taxon>Metazoa</taxon>
        <taxon>Ecdysozoa</taxon>
        <taxon>Arthropoda</taxon>
        <taxon>Crustacea</taxon>
        <taxon>Branchiopoda</taxon>
        <taxon>Diplostraca</taxon>
        <taxon>Cladocera</taxon>
        <taxon>Anomopoda</taxon>
        <taxon>Daphniidae</taxon>
        <taxon>Daphnia</taxon>
        <taxon>Daphnia similis group</taxon>
    </lineage>
</organism>
<feature type="compositionally biased region" description="Basic and acidic residues" evidence="1">
    <location>
        <begin position="88"/>
        <end position="97"/>
    </location>
</feature>
<dbReference type="EMBL" id="WJBH02000243">
    <property type="protein sequence ID" value="KAI9549853.1"/>
    <property type="molecule type" value="Genomic_DNA"/>
</dbReference>
<dbReference type="EMBL" id="WJBH02000357">
    <property type="protein sequence ID" value="KAI9549183.1"/>
    <property type="molecule type" value="Genomic_DNA"/>
</dbReference>
<evidence type="ECO:0000313" key="4">
    <source>
        <dbReference type="EMBL" id="KAI9549853.1"/>
    </source>
</evidence>
<evidence type="ECO:0000313" key="5">
    <source>
        <dbReference type="Proteomes" id="UP000820818"/>
    </source>
</evidence>
<feature type="compositionally biased region" description="Polar residues" evidence="1">
    <location>
        <begin position="77"/>
        <end position="87"/>
    </location>
</feature>
<comment type="caution">
    <text evidence="3">The sequence shown here is derived from an EMBL/GenBank/DDBJ whole genome shotgun (WGS) entry which is preliminary data.</text>
</comment>
<dbReference type="InterPro" id="IPR032071">
    <property type="entry name" value="DUF4806"/>
</dbReference>
<keyword evidence="5" id="KW-1185">Reference proteome</keyword>
<name>A0AAD5L1D8_9CRUS</name>
<protein>
    <recommendedName>
        <fullName evidence="2">DUF4806 domain-containing protein</fullName>
    </recommendedName>
</protein>
<dbReference type="Proteomes" id="UP000820818">
    <property type="component" value="Unassembled WGS sequence"/>
</dbReference>
<evidence type="ECO:0000259" key="2">
    <source>
        <dbReference type="Pfam" id="PF16064"/>
    </source>
</evidence>
<reference evidence="3" key="1">
    <citation type="submission" date="2022-05" db="EMBL/GenBank/DDBJ databases">
        <title>A multi-omics perspective on studying reproductive biology in Daphnia sinensis.</title>
        <authorList>
            <person name="Jia J."/>
        </authorList>
    </citation>
    <scope>NUCLEOTIDE SEQUENCE</scope>
    <source>
        <strain evidence="3">WSL</strain>
    </source>
</reference>
<feature type="domain" description="DUF4806" evidence="2">
    <location>
        <begin position="308"/>
        <end position="379"/>
    </location>
</feature>
<dbReference type="Pfam" id="PF16064">
    <property type="entry name" value="DUF4806"/>
    <property type="match status" value="1"/>
</dbReference>
<feature type="region of interest" description="Disordered" evidence="1">
    <location>
        <begin position="77"/>
        <end position="104"/>
    </location>
</feature>
<proteinExistence type="predicted"/>
<accession>A0AAD5L1D8</accession>
<evidence type="ECO:0000313" key="3">
    <source>
        <dbReference type="EMBL" id="KAI9549183.1"/>
    </source>
</evidence>
<sequence>MTFFVVKIIESNEIVVVPVHWYQFNDNKCAWPIKDAQNRAERKEVFSTRWPRYIAKVISSHGTYREAVSRSEAITNGSADTEVSDSARTFREKEKSCSRPKRTTVNKKTIPEDVYDESDDERLDIFAHIDGGAEDLASMWSSPSPLIENRVEEVLFPKPASQTTNWVDPAEVRHLRRSNSPQSDKTLSASSVAQEERQIEELVPLDTSSGKKKERDDEDNGICDMEDDSCNEPSSKARKIMDNAAFQREVLKNFSKLFSLTRGIGRDIQDIKSDNRDIRHQLRKNFQAASTADTSTSDKPHPIFSQKYSFPLNNIDDFKKFDDSLVDGDVCKDQIRIIRSLGGNDLGTVLRTAWRYFMSDELLNQLTWKGQHKANSKKLKDIKGLQTYRLPSVIYNAIKEEGGIYANVSLSDLNKLSAEFVTKAGTRLAAKQKKLLEKIDM</sequence>
<evidence type="ECO:0000256" key="1">
    <source>
        <dbReference type="SAM" id="MobiDB-lite"/>
    </source>
</evidence>
<gene>
    <name evidence="4" type="ORF">GHT06_006500</name>
    <name evidence="3" type="ORF">GHT06_006783</name>
</gene>
<feature type="region of interest" description="Disordered" evidence="1">
    <location>
        <begin position="175"/>
        <end position="235"/>
    </location>
</feature>